<evidence type="ECO:0000256" key="9">
    <source>
        <dbReference type="ARBA" id="ARBA00022833"/>
    </source>
</evidence>
<evidence type="ECO:0000256" key="4">
    <source>
        <dbReference type="ARBA" id="ARBA00022475"/>
    </source>
</evidence>
<evidence type="ECO:0000256" key="12">
    <source>
        <dbReference type="ARBA" id="ARBA00023136"/>
    </source>
</evidence>
<keyword evidence="5" id="KW-0645">Protease</keyword>
<dbReference type="PANTHER" id="PTHR35864">
    <property type="entry name" value="ZINC METALLOPROTEASE MJ0611-RELATED"/>
    <property type="match status" value="1"/>
</dbReference>
<feature type="domain" description="Peptidase M50" evidence="14">
    <location>
        <begin position="123"/>
        <end position="161"/>
    </location>
</feature>
<evidence type="ECO:0000256" key="10">
    <source>
        <dbReference type="ARBA" id="ARBA00022989"/>
    </source>
</evidence>
<feature type="transmembrane region" description="Helical" evidence="13">
    <location>
        <begin position="88"/>
        <end position="111"/>
    </location>
</feature>
<dbReference type="Pfam" id="PF02163">
    <property type="entry name" value="Peptidase_M50"/>
    <property type="match status" value="1"/>
</dbReference>
<feature type="transmembrane region" description="Helical" evidence="13">
    <location>
        <begin position="6"/>
        <end position="31"/>
    </location>
</feature>
<evidence type="ECO:0000259" key="14">
    <source>
        <dbReference type="Pfam" id="PF02163"/>
    </source>
</evidence>
<comment type="cofactor">
    <cofactor evidence="1">
        <name>Zn(2+)</name>
        <dbReference type="ChEBI" id="CHEBI:29105"/>
    </cofactor>
</comment>
<dbReference type="InterPro" id="IPR052348">
    <property type="entry name" value="Metallopeptidase_M50B"/>
</dbReference>
<evidence type="ECO:0000256" key="8">
    <source>
        <dbReference type="ARBA" id="ARBA00022801"/>
    </source>
</evidence>
<evidence type="ECO:0000256" key="5">
    <source>
        <dbReference type="ARBA" id="ARBA00022670"/>
    </source>
</evidence>
<dbReference type="CDD" id="cd06158">
    <property type="entry name" value="S2P-M50_like_1"/>
    <property type="match status" value="1"/>
</dbReference>
<evidence type="ECO:0000256" key="7">
    <source>
        <dbReference type="ARBA" id="ARBA00022723"/>
    </source>
</evidence>
<keyword evidence="8" id="KW-0378">Hydrolase</keyword>
<sequence>MQITNAVFYIAILIMSVVIHEVSHGFVAEYFGDNTARNAGRLTLNPIKHLDLFGSVLLPALMFFSTGFVLGWAKPVPYNPYNLSNQKWGTVAVASAGVLSNIFLAVLFGLIMRFSLGLNLPTGFFVIVSSIVITNLALALFNLMPLPPLDGSRILFTLLPKSLFSVVYFLEQYAFIFLLIFIFYFSVYLQPILFFLYNLITGHGF</sequence>
<dbReference type="GO" id="GO:0046872">
    <property type="term" value="F:metal ion binding"/>
    <property type="evidence" value="ECO:0007669"/>
    <property type="project" value="UniProtKB-KW"/>
</dbReference>
<dbReference type="STRING" id="1801770.A3A01_02450"/>
<keyword evidence="11" id="KW-0482">Metalloprotease</keyword>
<keyword evidence="10 13" id="KW-1133">Transmembrane helix</keyword>
<comment type="similarity">
    <text evidence="3">Belongs to the peptidase M50B family.</text>
</comment>
<dbReference type="InterPro" id="IPR044537">
    <property type="entry name" value="Rip2-like"/>
</dbReference>
<feature type="transmembrane region" description="Helical" evidence="13">
    <location>
        <begin position="153"/>
        <end position="170"/>
    </location>
</feature>
<reference evidence="15 16" key="1">
    <citation type="journal article" date="2016" name="Nat. Commun.">
        <title>Thousands of microbial genomes shed light on interconnected biogeochemical processes in an aquifer system.</title>
        <authorList>
            <person name="Anantharaman K."/>
            <person name="Brown C.T."/>
            <person name="Hug L.A."/>
            <person name="Sharon I."/>
            <person name="Castelle C.J."/>
            <person name="Probst A.J."/>
            <person name="Thomas B.C."/>
            <person name="Singh A."/>
            <person name="Wilkins M.J."/>
            <person name="Karaoz U."/>
            <person name="Brodie E.L."/>
            <person name="Williams K.H."/>
            <person name="Hubbard S.S."/>
            <person name="Banfield J.F."/>
        </authorList>
    </citation>
    <scope>NUCLEOTIDE SEQUENCE [LARGE SCALE GENOMIC DNA]</scope>
</reference>
<dbReference type="Proteomes" id="UP000179352">
    <property type="component" value="Unassembled WGS sequence"/>
</dbReference>
<evidence type="ECO:0000256" key="2">
    <source>
        <dbReference type="ARBA" id="ARBA00004651"/>
    </source>
</evidence>
<dbReference type="GO" id="GO:0006508">
    <property type="term" value="P:proteolysis"/>
    <property type="evidence" value="ECO:0007669"/>
    <property type="project" value="UniProtKB-KW"/>
</dbReference>
<evidence type="ECO:0000256" key="1">
    <source>
        <dbReference type="ARBA" id="ARBA00001947"/>
    </source>
</evidence>
<keyword evidence="6 13" id="KW-0812">Transmembrane</keyword>
<evidence type="ECO:0000256" key="6">
    <source>
        <dbReference type="ARBA" id="ARBA00022692"/>
    </source>
</evidence>
<comment type="caution">
    <text evidence="15">The sequence shown here is derived from an EMBL/GenBank/DDBJ whole genome shotgun (WGS) entry which is preliminary data.</text>
</comment>
<dbReference type="InterPro" id="IPR008915">
    <property type="entry name" value="Peptidase_M50"/>
</dbReference>
<dbReference type="EMBL" id="MFUU01000009">
    <property type="protein sequence ID" value="OGI86145.1"/>
    <property type="molecule type" value="Genomic_DNA"/>
</dbReference>
<dbReference type="GO" id="GO:0008237">
    <property type="term" value="F:metallopeptidase activity"/>
    <property type="evidence" value="ECO:0007669"/>
    <property type="project" value="UniProtKB-KW"/>
</dbReference>
<keyword evidence="4" id="KW-1003">Cell membrane</keyword>
<comment type="subcellular location">
    <subcellularLocation>
        <location evidence="2">Cell membrane</location>
        <topology evidence="2">Multi-pass membrane protein</topology>
    </subcellularLocation>
</comment>
<protein>
    <recommendedName>
        <fullName evidence="14">Peptidase M50 domain-containing protein</fullName>
    </recommendedName>
</protein>
<name>A0A1F6WWL6_9BACT</name>
<keyword evidence="12 13" id="KW-0472">Membrane</keyword>
<evidence type="ECO:0000256" key="3">
    <source>
        <dbReference type="ARBA" id="ARBA00007931"/>
    </source>
</evidence>
<evidence type="ECO:0000256" key="13">
    <source>
        <dbReference type="SAM" id="Phobius"/>
    </source>
</evidence>
<organism evidence="15 16">
    <name type="scientific">Candidatus Nomurabacteria bacterium RIFCSPLOWO2_01_FULL_39_17</name>
    <dbReference type="NCBI Taxonomy" id="1801770"/>
    <lineage>
        <taxon>Bacteria</taxon>
        <taxon>Candidatus Nomuraibacteriota</taxon>
    </lineage>
</organism>
<evidence type="ECO:0000313" key="15">
    <source>
        <dbReference type="EMBL" id="OGI86145.1"/>
    </source>
</evidence>
<dbReference type="AlphaFoldDB" id="A0A1F6WWL6"/>
<keyword evidence="7" id="KW-0479">Metal-binding</keyword>
<evidence type="ECO:0000256" key="11">
    <source>
        <dbReference type="ARBA" id="ARBA00023049"/>
    </source>
</evidence>
<feature type="transmembrane region" description="Helical" evidence="13">
    <location>
        <begin position="177"/>
        <end position="200"/>
    </location>
</feature>
<accession>A0A1F6WWL6</accession>
<dbReference type="PANTHER" id="PTHR35864:SF1">
    <property type="entry name" value="ZINC METALLOPROTEASE YWHC-RELATED"/>
    <property type="match status" value="1"/>
</dbReference>
<keyword evidence="9" id="KW-0862">Zinc</keyword>
<proteinExistence type="inferred from homology"/>
<feature type="transmembrane region" description="Helical" evidence="13">
    <location>
        <begin position="52"/>
        <end position="73"/>
    </location>
</feature>
<gene>
    <name evidence="15" type="ORF">A3A01_02450</name>
</gene>
<evidence type="ECO:0000313" key="16">
    <source>
        <dbReference type="Proteomes" id="UP000179352"/>
    </source>
</evidence>
<dbReference type="GO" id="GO:0005886">
    <property type="term" value="C:plasma membrane"/>
    <property type="evidence" value="ECO:0007669"/>
    <property type="project" value="UniProtKB-SubCell"/>
</dbReference>
<feature type="transmembrane region" description="Helical" evidence="13">
    <location>
        <begin position="123"/>
        <end position="141"/>
    </location>
</feature>